<dbReference type="Gene3D" id="2.30.60.10">
    <property type="entry name" value="Cyanovirin-N"/>
    <property type="match status" value="1"/>
</dbReference>
<dbReference type="InterPro" id="IPR011058">
    <property type="entry name" value="Cyanovirin-N"/>
</dbReference>
<sequence>MTMTDSSSDEETSSLPPPGFIGIIPFTSSSSSSTTTTTTMTSQCKDLALSQGTRRLEARCVDERGQMWFTGLDLNLCVGVLDDGAMVFQTGGNFESGCDGCTVVISSSGDLVLECSCVDSLGAPTRALLPLSARVAHDELAVTARHGRLGCGLHWGDASPDFSAL</sequence>
<keyword evidence="3" id="KW-1185">Reference proteome</keyword>
<evidence type="ECO:0000259" key="1">
    <source>
        <dbReference type="Pfam" id="PF08881"/>
    </source>
</evidence>
<dbReference type="Pfam" id="PF08881">
    <property type="entry name" value="CVNH"/>
    <property type="match status" value="1"/>
</dbReference>
<evidence type="ECO:0000313" key="3">
    <source>
        <dbReference type="Proteomes" id="UP000037136"/>
    </source>
</evidence>
<evidence type="ECO:0000313" key="2">
    <source>
        <dbReference type="EMBL" id="PFH55320.1"/>
    </source>
</evidence>
<gene>
    <name evidence="2" type="ORF">XA68_10120</name>
</gene>
<proteinExistence type="predicted"/>
<dbReference type="InterPro" id="IPR036673">
    <property type="entry name" value="Cyanovirin-N_sf"/>
</dbReference>
<feature type="domain" description="Cyanovirin-N" evidence="1">
    <location>
        <begin position="42"/>
        <end position="134"/>
    </location>
</feature>
<dbReference type="AlphaFoldDB" id="A0A2A9P345"/>
<reference evidence="2 3" key="1">
    <citation type="journal article" date="2015" name="BMC Genomics">
        <title>Gene expression during zombie ant biting behavior reflects the complexity underlying fungal parasitic behavioral manipulation.</title>
        <authorList>
            <person name="de Bekker C."/>
            <person name="Ohm R.A."/>
            <person name="Loreto R.G."/>
            <person name="Sebastian A."/>
            <person name="Albert I."/>
            <person name="Merrow M."/>
            <person name="Brachmann A."/>
            <person name="Hughes D.P."/>
        </authorList>
    </citation>
    <scope>NUCLEOTIDE SEQUENCE [LARGE SCALE GENOMIC DNA]</scope>
    <source>
        <strain evidence="2 3">SC16a</strain>
    </source>
</reference>
<dbReference type="Proteomes" id="UP000037136">
    <property type="component" value="Unassembled WGS sequence"/>
</dbReference>
<dbReference type="EMBL" id="LAZP02000999">
    <property type="protein sequence ID" value="PFH55320.1"/>
    <property type="molecule type" value="Genomic_DNA"/>
</dbReference>
<organism evidence="2 3">
    <name type="scientific">Ophiocordyceps unilateralis</name>
    <name type="common">Zombie-ant fungus</name>
    <name type="synonym">Torrubia unilateralis</name>
    <dbReference type="NCBI Taxonomy" id="268505"/>
    <lineage>
        <taxon>Eukaryota</taxon>
        <taxon>Fungi</taxon>
        <taxon>Dikarya</taxon>
        <taxon>Ascomycota</taxon>
        <taxon>Pezizomycotina</taxon>
        <taxon>Sordariomycetes</taxon>
        <taxon>Hypocreomycetidae</taxon>
        <taxon>Hypocreales</taxon>
        <taxon>Ophiocordycipitaceae</taxon>
        <taxon>Ophiocordyceps</taxon>
    </lineage>
</organism>
<reference evidence="2 3" key="2">
    <citation type="journal article" date="2017" name="Sci. Rep.">
        <title>Ant-infecting Ophiocordyceps genomes reveal a high diversity of potential behavioral manipulation genes and a possible major role for enterotoxins.</title>
        <authorList>
            <person name="de Bekker C."/>
            <person name="Ohm R.A."/>
            <person name="Evans H.C."/>
            <person name="Brachmann A."/>
            <person name="Hughes D.P."/>
        </authorList>
    </citation>
    <scope>NUCLEOTIDE SEQUENCE [LARGE SCALE GENOMIC DNA]</scope>
    <source>
        <strain evidence="2 3">SC16a</strain>
    </source>
</reference>
<comment type="caution">
    <text evidence="2">The sequence shown here is derived from an EMBL/GenBank/DDBJ whole genome shotgun (WGS) entry which is preliminary data.</text>
</comment>
<name>A0A2A9P345_OPHUN</name>
<accession>A0A2A9P345</accession>
<protein>
    <recommendedName>
        <fullName evidence="1">Cyanovirin-N domain-containing protein</fullName>
    </recommendedName>
</protein>
<dbReference type="SUPFAM" id="SSF51322">
    <property type="entry name" value="Cyanovirin-N"/>
    <property type="match status" value="1"/>
</dbReference>